<keyword evidence="2" id="KW-0233">DNA recombination</keyword>
<evidence type="ECO:0000256" key="3">
    <source>
        <dbReference type="SAM" id="MobiDB-lite"/>
    </source>
</evidence>
<comment type="caution">
    <text evidence="4">The sequence shown here is derived from an EMBL/GenBank/DDBJ whole genome shotgun (WGS) entry which is preliminary data.</text>
</comment>
<dbReference type="EMBL" id="JACHJS010000001">
    <property type="protein sequence ID" value="MBB4967495.1"/>
    <property type="molecule type" value="Genomic_DNA"/>
</dbReference>
<dbReference type="GO" id="GO:0003677">
    <property type="term" value="F:DNA binding"/>
    <property type="evidence" value="ECO:0007669"/>
    <property type="project" value="UniProtKB-KW"/>
</dbReference>
<reference evidence="4 5" key="1">
    <citation type="submission" date="2020-08" db="EMBL/GenBank/DDBJ databases">
        <title>Sequencing the genomes of 1000 actinobacteria strains.</title>
        <authorList>
            <person name="Klenk H.-P."/>
        </authorList>
    </citation>
    <scope>NUCLEOTIDE SEQUENCE [LARGE SCALE GENOMIC DNA]</scope>
    <source>
        <strain evidence="4 5">DSM 45084</strain>
    </source>
</reference>
<dbReference type="InterPro" id="IPR011010">
    <property type="entry name" value="DNA_brk_join_enz"/>
</dbReference>
<accession>A0A7W7T6M1</accession>
<dbReference type="Proteomes" id="UP000542674">
    <property type="component" value="Unassembled WGS sequence"/>
</dbReference>
<protein>
    <submittedName>
        <fullName evidence="4">Integrase</fullName>
    </submittedName>
</protein>
<dbReference type="RefSeq" id="WP_184672260.1">
    <property type="nucleotide sequence ID" value="NZ_BAABAI010000033.1"/>
</dbReference>
<dbReference type="GO" id="GO:0015074">
    <property type="term" value="P:DNA integration"/>
    <property type="evidence" value="ECO:0007669"/>
    <property type="project" value="InterPro"/>
</dbReference>
<name>A0A7W7T6M1_9PSEU</name>
<keyword evidence="1" id="KW-0238">DNA-binding</keyword>
<dbReference type="InterPro" id="IPR010998">
    <property type="entry name" value="Integrase_recombinase_N"/>
</dbReference>
<organism evidence="4 5">
    <name type="scientific">Saccharothrix violaceirubra</name>
    <dbReference type="NCBI Taxonomy" id="413306"/>
    <lineage>
        <taxon>Bacteria</taxon>
        <taxon>Bacillati</taxon>
        <taxon>Actinomycetota</taxon>
        <taxon>Actinomycetes</taxon>
        <taxon>Pseudonocardiales</taxon>
        <taxon>Pseudonocardiaceae</taxon>
        <taxon>Saccharothrix</taxon>
    </lineage>
</organism>
<evidence type="ECO:0000313" key="4">
    <source>
        <dbReference type="EMBL" id="MBB4967495.1"/>
    </source>
</evidence>
<evidence type="ECO:0000256" key="2">
    <source>
        <dbReference type="ARBA" id="ARBA00023172"/>
    </source>
</evidence>
<dbReference type="AlphaFoldDB" id="A0A7W7T6M1"/>
<dbReference type="SUPFAM" id="SSF56349">
    <property type="entry name" value="DNA breaking-rejoining enzymes"/>
    <property type="match status" value="1"/>
</dbReference>
<dbReference type="InterPro" id="IPR013762">
    <property type="entry name" value="Integrase-like_cat_sf"/>
</dbReference>
<feature type="compositionally biased region" description="Basic and acidic residues" evidence="3">
    <location>
        <begin position="39"/>
        <end position="57"/>
    </location>
</feature>
<dbReference type="GO" id="GO:0006310">
    <property type="term" value="P:DNA recombination"/>
    <property type="evidence" value="ECO:0007669"/>
    <property type="project" value="UniProtKB-KW"/>
</dbReference>
<keyword evidence="5" id="KW-1185">Reference proteome</keyword>
<dbReference type="Gene3D" id="1.10.443.10">
    <property type="entry name" value="Intergrase catalytic core"/>
    <property type="match status" value="1"/>
</dbReference>
<evidence type="ECO:0000313" key="5">
    <source>
        <dbReference type="Proteomes" id="UP000542674"/>
    </source>
</evidence>
<feature type="region of interest" description="Disordered" evidence="3">
    <location>
        <begin position="1"/>
        <end position="70"/>
    </location>
</feature>
<sequence>MDVGVIVDGKENGSDGSGRNSWQVRYFRDDGTIGSKSGFRSEDEAKAEARRIDDIHHGSTSTDNPPAKSGAAPVVVNDWIDLWFDGIDVAPTTLAQYERLAQYESLTRNHIRPRWGSGHLVDIGNLAAHTWAAELRSGGLADSTVKTIMKPLAMILADAADENLLDHNPIRPRRRRRHHRTREIVWDQPHQALRVALQAASLVGPWAGVLDITAAWTGARWGELTGLRRGNLHLDDGRFVIDPDVGALHEIDRTLQLGPPKTAESARTVTLPPFLVELLRLHLDTHDHPHVFVTEHHALLRRSNFSRRAMRPAADGNLHSSSPRVRVHPVAPEIERRILDTLQQRWIDALAGLGATSQPDLLAALPSVSRPMTEGVAS</sequence>
<evidence type="ECO:0000256" key="1">
    <source>
        <dbReference type="ARBA" id="ARBA00023125"/>
    </source>
</evidence>
<proteinExistence type="predicted"/>
<gene>
    <name evidence="4" type="ORF">F4559_004854</name>
</gene>
<dbReference type="Gene3D" id="1.10.150.130">
    <property type="match status" value="1"/>
</dbReference>